<name>A0A251YN62_9MICO</name>
<keyword evidence="2" id="KW-1185">Reference proteome</keyword>
<reference evidence="1 2" key="1">
    <citation type="submission" date="2016-08" db="EMBL/GenBank/DDBJ databases">
        <title>Genome sequence of Clavibacter michiganensis spp strain CFBP8019.</title>
        <authorList>
            <person name="Thapa S.P."/>
            <person name="Coaker G."/>
            <person name="Jacques M.-A."/>
        </authorList>
    </citation>
    <scope>NUCLEOTIDE SEQUENCE [LARGE SCALE GENOMIC DNA]</scope>
    <source>
        <strain evidence="1">CFBP8019</strain>
    </source>
</reference>
<organism evidence="1 2">
    <name type="scientific">Clavibacter michiganensis</name>
    <dbReference type="NCBI Taxonomy" id="28447"/>
    <lineage>
        <taxon>Bacteria</taxon>
        <taxon>Bacillati</taxon>
        <taxon>Actinomycetota</taxon>
        <taxon>Actinomycetes</taxon>
        <taxon>Micrococcales</taxon>
        <taxon>Microbacteriaceae</taxon>
        <taxon>Clavibacter</taxon>
    </lineage>
</organism>
<evidence type="ECO:0000313" key="2">
    <source>
        <dbReference type="Proteomes" id="UP000195101"/>
    </source>
</evidence>
<dbReference type="Proteomes" id="UP000195101">
    <property type="component" value="Unassembled WGS sequence"/>
</dbReference>
<dbReference type="AlphaFoldDB" id="A0A251YN62"/>
<dbReference type="RefSeq" id="WP_086514302.1">
    <property type="nucleotide sequence ID" value="NZ_MDJZ01000011.1"/>
</dbReference>
<proteinExistence type="predicted"/>
<protein>
    <submittedName>
        <fullName evidence="1">Uncharacterized protein</fullName>
    </submittedName>
</protein>
<sequence>MTDHIAHPAPALDLSGAVAEQAALTDALTLKRVTDTAWQVCDSRRAPGESGHLLGFVETVGDEIEMMQLGRKFVWTRFASMRDALAHIVATAAAMSASQDEGELAWVCHALAAVPAPAPTTV</sequence>
<evidence type="ECO:0000313" key="1">
    <source>
        <dbReference type="EMBL" id="OUE25603.1"/>
    </source>
</evidence>
<gene>
    <name evidence="1" type="ORF">BFL37_06350</name>
</gene>
<accession>A0A251YN62</accession>
<dbReference type="EMBL" id="MDJZ01000011">
    <property type="protein sequence ID" value="OUE25603.1"/>
    <property type="molecule type" value="Genomic_DNA"/>
</dbReference>
<comment type="caution">
    <text evidence="1">The sequence shown here is derived from an EMBL/GenBank/DDBJ whole genome shotgun (WGS) entry which is preliminary data.</text>
</comment>